<evidence type="ECO:0000313" key="1">
    <source>
        <dbReference type="EMBL" id="AGI72463.1"/>
    </source>
</evidence>
<dbReference type="HOGENOM" id="CLU_092206_1_0_5"/>
<dbReference type="OrthoDB" id="9785438at2"/>
<evidence type="ECO:0008006" key="3">
    <source>
        <dbReference type="Google" id="ProtNLM"/>
    </source>
</evidence>
<sequence>MTGQTHPIAVMDGTCALCAFGAKMVHRLDRSGDIRIAPMQGETGAVLMRDHGLDPLDPDSWLFIEEDGTVTRDLDALIRLGQRTGGIGWLLLWFKVFPKPARNWIYARVARNRYAMFGRAEMCDIPNEALKMRLLM</sequence>
<name>M9RL45_9RHOB</name>
<dbReference type="KEGG" id="oar:OA238_c24030"/>
<dbReference type="Proteomes" id="UP000004688">
    <property type="component" value="Chromosome"/>
</dbReference>
<organism evidence="1 2">
    <name type="scientific">Octadecabacter arcticus 238</name>
    <dbReference type="NCBI Taxonomy" id="391616"/>
    <lineage>
        <taxon>Bacteria</taxon>
        <taxon>Pseudomonadati</taxon>
        <taxon>Pseudomonadota</taxon>
        <taxon>Alphaproteobacteria</taxon>
        <taxon>Rhodobacterales</taxon>
        <taxon>Roseobacteraceae</taxon>
        <taxon>Octadecabacter</taxon>
    </lineage>
</organism>
<dbReference type="PANTHER" id="PTHR33639:SF2">
    <property type="entry name" value="DUF393 DOMAIN-CONTAINING PROTEIN"/>
    <property type="match status" value="1"/>
</dbReference>
<dbReference type="eggNOG" id="COG3011">
    <property type="taxonomic scope" value="Bacteria"/>
</dbReference>
<dbReference type="EMBL" id="CP003742">
    <property type="protein sequence ID" value="AGI72463.1"/>
    <property type="molecule type" value="Genomic_DNA"/>
</dbReference>
<dbReference type="InterPro" id="IPR052927">
    <property type="entry name" value="DCC_oxidoreductase"/>
</dbReference>
<dbReference type="GO" id="GO:0015035">
    <property type="term" value="F:protein-disulfide reductase activity"/>
    <property type="evidence" value="ECO:0007669"/>
    <property type="project" value="InterPro"/>
</dbReference>
<dbReference type="InterPro" id="IPR007263">
    <property type="entry name" value="DCC1-like"/>
</dbReference>
<keyword evidence="2" id="KW-1185">Reference proteome</keyword>
<dbReference type="PANTHER" id="PTHR33639">
    <property type="entry name" value="THIOL-DISULFIDE OXIDOREDUCTASE DCC"/>
    <property type="match status" value="1"/>
</dbReference>
<reference evidence="1 2" key="1">
    <citation type="journal article" date="2013" name="PLoS ONE">
        <title>Poles Apart: Arctic and Antarctic Octadecabacter strains Share High Genome Plasticity and a New Type of Xanthorhodopsin.</title>
        <authorList>
            <person name="Vollmers J."/>
            <person name="Voget S."/>
            <person name="Dietrich S."/>
            <person name="Gollnow K."/>
            <person name="Smits M."/>
            <person name="Meyer K."/>
            <person name="Brinkhoff T."/>
            <person name="Simon M."/>
            <person name="Daniel R."/>
        </authorList>
    </citation>
    <scope>NUCLEOTIDE SEQUENCE [LARGE SCALE GENOMIC DNA]</scope>
    <source>
        <strain evidence="1 2">238</strain>
    </source>
</reference>
<dbReference type="AlphaFoldDB" id="M9RL45"/>
<dbReference type="Pfam" id="PF04134">
    <property type="entry name" value="DCC1-like"/>
    <property type="match status" value="1"/>
</dbReference>
<proteinExistence type="predicted"/>
<gene>
    <name evidence="1" type="ORF">OA238_c24030</name>
</gene>
<accession>M9RL45</accession>
<evidence type="ECO:0000313" key="2">
    <source>
        <dbReference type="Proteomes" id="UP000004688"/>
    </source>
</evidence>
<protein>
    <recommendedName>
        <fullName evidence="3">Thiol-disulfide oxidoreductase</fullName>
    </recommendedName>
</protein>
<dbReference type="RefSeq" id="WP_015495543.1">
    <property type="nucleotide sequence ID" value="NC_020908.1"/>
</dbReference>